<dbReference type="STRING" id="28181.BEN30_15600"/>
<reference evidence="2" key="1">
    <citation type="submission" date="2016-07" db="EMBL/GenBank/DDBJ databases">
        <authorList>
            <person name="Florea S."/>
            <person name="Webb J.S."/>
            <person name="Jaromczyk J."/>
            <person name="Schardl C.L."/>
        </authorList>
    </citation>
    <scope>NUCLEOTIDE SEQUENCE [LARGE SCALE GENOMIC DNA]</scope>
    <source>
        <strain evidence="2">MV-1</strain>
    </source>
</reference>
<dbReference type="Pfam" id="PF11251">
    <property type="entry name" value="DUF3050"/>
    <property type="match status" value="1"/>
</dbReference>
<sequence length="262" mass="29317">MQMTFNLDLIIPARERLARHPVYESVRTVNDLRVFMQHHVFSVWDFMSLGKTLQNELAPIQVPWAPKGDPVVRRFINSIILEEETDVGLPDSGPEFLSHYELYLTAMGEIGANTDTVQAFVNVAASKGIHKALSTEALPDASRAFTSQTFAFIETGKPHIVAAAFALGREHIIPTMFRSILKDMSITADDAPAFHFYLERHIHLDEDFHAPLSLRMLDAFIDGDAKKAREAEEAALQALEARTRFWDGVFEALPGNQEAAAQ</sequence>
<dbReference type="InterPro" id="IPR024423">
    <property type="entry name" value="DUF3050"/>
</dbReference>
<dbReference type="EMBL" id="MCGG01000055">
    <property type="protein sequence ID" value="OEJ65106.1"/>
    <property type="molecule type" value="Genomic_DNA"/>
</dbReference>
<gene>
    <name evidence="1" type="ORF">BEN30_15600</name>
</gene>
<dbReference type="Proteomes" id="UP000095347">
    <property type="component" value="Unassembled WGS sequence"/>
</dbReference>
<accession>A0A1E5Q4K6</accession>
<evidence type="ECO:0000313" key="1">
    <source>
        <dbReference type="EMBL" id="OEJ65106.1"/>
    </source>
</evidence>
<dbReference type="SUPFAM" id="SSF48613">
    <property type="entry name" value="Heme oxygenase-like"/>
    <property type="match status" value="1"/>
</dbReference>
<dbReference type="Gene3D" id="1.20.910.10">
    <property type="entry name" value="Heme oxygenase-like"/>
    <property type="match status" value="1"/>
</dbReference>
<proteinExistence type="predicted"/>
<dbReference type="InterPro" id="IPR016084">
    <property type="entry name" value="Haem_Oase-like_multi-hlx"/>
</dbReference>
<evidence type="ECO:0000313" key="2">
    <source>
        <dbReference type="Proteomes" id="UP000095347"/>
    </source>
</evidence>
<name>A0A1E5Q4K6_9PROT</name>
<comment type="caution">
    <text evidence="1">The sequence shown here is derived from an EMBL/GenBank/DDBJ whole genome shotgun (WGS) entry which is preliminary data.</text>
</comment>
<dbReference type="AlphaFoldDB" id="A0A1E5Q4K6"/>
<protein>
    <submittedName>
        <fullName evidence="1">Heme oxygenase</fullName>
    </submittedName>
</protein>
<keyword evidence="2" id="KW-1185">Reference proteome</keyword>
<organism evidence="1 2">
    <name type="scientific">Magnetovibrio blakemorei</name>
    <dbReference type="NCBI Taxonomy" id="28181"/>
    <lineage>
        <taxon>Bacteria</taxon>
        <taxon>Pseudomonadati</taxon>
        <taxon>Pseudomonadota</taxon>
        <taxon>Alphaproteobacteria</taxon>
        <taxon>Rhodospirillales</taxon>
        <taxon>Magnetovibrionaceae</taxon>
        <taxon>Magnetovibrio</taxon>
    </lineage>
</organism>